<proteinExistence type="predicted"/>
<name>A0A101QIN0_STRCK</name>
<organism evidence="1 2">
    <name type="scientific">Streptomyces corchorusii</name>
    <name type="common">Streptomyces chibaensis</name>
    <dbReference type="NCBI Taxonomy" id="1903"/>
    <lineage>
        <taxon>Bacteria</taxon>
        <taxon>Bacillati</taxon>
        <taxon>Actinomycetota</taxon>
        <taxon>Actinomycetes</taxon>
        <taxon>Kitasatosporales</taxon>
        <taxon>Streptomycetaceae</taxon>
        <taxon>Streptomyces</taxon>
    </lineage>
</organism>
<dbReference type="Proteomes" id="UP000053398">
    <property type="component" value="Unassembled WGS sequence"/>
</dbReference>
<evidence type="ECO:0000313" key="1">
    <source>
        <dbReference type="EMBL" id="KUN30605.1"/>
    </source>
</evidence>
<keyword evidence="2" id="KW-1185">Reference proteome</keyword>
<dbReference type="EMBL" id="LMWP01000009">
    <property type="protein sequence ID" value="KUN30605.1"/>
    <property type="molecule type" value="Genomic_DNA"/>
</dbReference>
<accession>A0A101QIN0</accession>
<reference evidence="1 2" key="1">
    <citation type="submission" date="2015-10" db="EMBL/GenBank/DDBJ databases">
        <title>Draft genome sequence of Streptomyces corchorusii DSM 40340, type strain for the species Streptomyces corchorusii.</title>
        <authorList>
            <person name="Ruckert C."/>
            <person name="Winkler A."/>
            <person name="Kalinowski J."/>
            <person name="Kampfer P."/>
            <person name="Glaeser S."/>
        </authorList>
    </citation>
    <scope>NUCLEOTIDE SEQUENCE [LARGE SCALE GENOMIC DNA]</scope>
    <source>
        <strain evidence="1 2">DSM 40340</strain>
    </source>
</reference>
<dbReference type="RefSeq" id="WP_014674753.1">
    <property type="nucleotide sequence ID" value="NZ_KQ948354.1"/>
</dbReference>
<dbReference type="AlphaFoldDB" id="A0A101QIN0"/>
<sequence>MKRPEYSPADDSVLHRINQELARVGSLGARGTRALPEGTEFLITTVTESGMHQVVAVDARRRGSAEPSLATPDEQVELRSVVRALLDMAGHSSGTVRTSVVLLAEGPRVVACTGLVPAPPKP</sequence>
<comment type="caution">
    <text evidence="1">The sequence shown here is derived from an EMBL/GenBank/DDBJ whole genome shotgun (WGS) entry which is preliminary data.</text>
</comment>
<gene>
    <name evidence="1" type="ORF">AQJ11_10265</name>
</gene>
<evidence type="ECO:0000313" key="2">
    <source>
        <dbReference type="Proteomes" id="UP000053398"/>
    </source>
</evidence>
<protein>
    <submittedName>
        <fullName evidence="1">Uncharacterized protein</fullName>
    </submittedName>
</protein>